<dbReference type="AlphaFoldDB" id="A0A0X3TX94"/>
<dbReference type="OrthoDB" id="7867799at2"/>
<evidence type="ECO:0000313" key="2">
    <source>
        <dbReference type="Proteomes" id="UP000053791"/>
    </source>
</evidence>
<reference evidence="1 2" key="1">
    <citation type="submission" date="2015-12" db="EMBL/GenBank/DDBJ databases">
        <authorList>
            <person name="Shamseldin A."/>
            <person name="Moawad H."/>
            <person name="Abd El-Rahim W.M."/>
            <person name="Sadowsky M.J."/>
        </authorList>
    </citation>
    <scope>NUCLEOTIDE SEQUENCE [LARGE SCALE GENOMIC DNA]</scope>
    <source>
        <strain evidence="1 2">ZGT118</strain>
    </source>
</reference>
<proteinExistence type="predicted"/>
<organism evidence="1 2">
    <name type="scientific">Ruegeria marisrubri</name>
    <dbReference type="NCBI Taxonomy" id="1685379"/>
    <lineage>
        <taxon>Bacteria</taxon>
        <taxon>Pseudomonadati</taxon>
        <taxon>Pseudomonadota</taxon>
        <taxon>Alphaproteobacteria</taxon>
        <taxon>Rhodobacterales</taxon>
        <taxon>Roseobacteraceae</taxon>
        <taxon>Ruegeria</taxon>
    </lineage>
</organism>
<dbReference type="Proteomes" id="UP000053791">
    <property type="component" value="Unassembled WGS sequence"/>
</dbReference>
<sequence>MAHSTAQSTSLTALLKVVGDIFAGIWDALSRIGEANAKVHQINAYYAMTNAELAARGIKREDIIRFVMADAI</sequence>
<protein>
    <recommendedName>
        <fullName evidence="3">DUF1127 domain-containing protein</fullName>
    </recommendedName>
</protein>
<comment type="caution">
    <text evidence="1">The sequence shown here is derived from an EMBL/GenBank/DDBJ whole genome shotgun (WGS) entry which is preliminary data.</text>
</comment>
<evidence type="ECO:0000313" key="1">
    <source>
        <dbReference type="EMBL" id="KUJ80317.1"/>
    </source>
</evidence>
<evidence type="ECO:0008006" key="3">
    <source>
        <dbReference type="Google" id="ProtNLM"/>
    </source>
</evidence>
<accession>A0A0X3TX94</accession>
<dbReference type="EMBL" id="LQBQ01000012">
    <property type="protein sequence ID" value="KUJ80317.1"/>
    <property type="molecule type" value="Genomic_DNA"/>
</dbReference>
<keyword evidence="2" id="KW-1185">Reference proteome</keyword>
<dbReference type="RefSeq" id="WP_068345445.1">
    <property type="nucleotide sequence ID" value="NZ_LQBQ01000012.1"/>
</dbReference>
<name>A0A0X3TX94_9RHOB</name>
<gene>
    <name evidence="1" type="ORF">AVO45_04460</name>
</gene>